<dbReference type="InterPro" id="IPR041681">
    <property type="entry name" value="PH_9"/>
</dbReference>
<dbReference type="InterPro" id="IPR035999">
    <property type="entry name" value="Sec7_dom_sf"/>
</dbReference>
<feature type="region of interest" description="Disordered" evidence="1">
    <location>
        <begin position="708"/>
        <end position="737"/>
    </location>
</feature>
<evidence type="ECO:0000259" key="2">
    <source>
        <dbReference type="PROSITE" id="PS50190"/>
    </source>
</evidence>
<dbReference type="Pfam" id="PF15410">
    <property type="entry name" value="PH_9"/>
    <property type="match status" value="1"/>
</dbReference>
<feature type="region of interest" description="Disordered" evidence="1">
    <location>
        <begin position="1530"/>
        <end position="1576"/>
    </location>
</feature>
<feature type="compositionally biased region" description="Polar residues" evidence="1">
    <location>
        <begin position="282"/>
        <end position="293"/>
    </location>
</feature>
<feature type="compositionally biased region" description="Pro residues" evidence="1">
    <location>
        <begin position="349"/>
        <end position="359"/>
    </location>
</feature>
<dbReference type="OrthoDB" id="2157641at2759"/>
<sequence>MRPQKAKTPVGHINTQTSRQDGTFFDDGTPVDNRLSAGSAFDGSRDSHDLSLQDVTRDSVVDNMLLSLDSLPNGSATLTTSQFGGIYSEYRDDNYYSPDSRFSPPQIPRGHYGHSYTPSFPSEYDGETDAATSRYTTAPPSRGGHSSSANNYSIGHGRIDSIRADGTGSARMSSDTQRKALFGEGTYARHVRGGSKTGSKGSTSSSVDFGYSAQAPAGHRYAKRSSSFDDGVRDTTEGAQAQAALNSILQRGRPNVLSYSSYDAAPMPTVPTGSRRFEDGTATPTSQLSQSAFVSPPSTSQQPSRRSSLRSGQGKPARKGKGQGTEEAAMRSQASDFVNAVNVRGLPPIPAFADPPGPPGSKSAGLAKTNSSNASASVPNQTKERPGFFRRVFGSSKTQQHSQHEAPRLQPTPNADTRAPEPSDRPRTTPANHHHHQPHIASQMSLHPPKVPPKDAMSTAGPQSPQQQHQQQQHQPSHQQPQHQHQHQQLPTLNKKNSSFFRRRKKSVTDGVTAPPMPAMSQKAAADLAAAPVLPGSPSVSSLRKVMGPYLSDTYYDSREHQTPAGDDLDHPEGFSPDYAPHRDATVRAVRPGSNGTDDSAMAALDEAANLHSRGQDSPKYKVKMRHRKATNSKTNDETFLADSSGNEDRNGNLTSPAKGYQSFGHHHNNSNKENRAELYSPVSVESGLRYGEEADPDLDDSWVVTTPHKVGSSRSSTKGRVWLEPTSSDDEKLDRPTSLTLPLEGVRTSQKNLASVLGSPSPVTPTEPYYSASNLPIVQLEGGSVRDEGRTVDSLPAVDEEPSQDDYEKARKIFQGDESFLKKDRAAAWLGGQRPESARCRKAYMDMFDWSGYSILLAMRDLCNRLVLKGETQEVDRVLHSFARRWCESNPNHGFKATDAVHTICYSLLLLNTDLHMADIDSKMTRNQFVKNTLPTIRAVVEAEMSEVDDTLRAQGTVSRGGMNDPVSPGPTTPTFPADTLEERSSLEFGTKRSKNRLSIRPTLPGRTDSEGNATLESGTGDSCTILVKSSFEGSLRGWEYQLEIVLKEFYNSIRNDRLPLHGAQEVRAHDHPSSNNLSVSGMLRRTPSVLSKAPSDTTSYRGRTNDFRSAASRWNSKNRSRPRLYAGSTIGSSRTSLDEQSVWSPAGSSSWSKYSFGKTQTSMSVDSLGSHFNPVDYQQSIGFANALSQAIIREEGNSSYEEFGRVVPLLEDETLELVGAPWAKEGMLKHKHHLEALDKKAKDRNWNECFAVIEKGYMKLFSFNTGAKSSKSKSKSRPSTGAVVGGGNWTENAEQLASFLLRQTIASGLPPPGYSKSRPHVWALSLPTGAVHLFQAGTPDIVKEFVSTANYWSARLSKEPLVGGVSNIEYGWGETVINPALIRSDPSSPPSNTGPGVPRHSTQSSVRSSFDHGTGSIKPRLPGDKVTLSDWTPPTQSMMASNLMEVDQLKALTAYVKSVEDELSRHQELRAPMLIAFSPRHPNAQKAMANFEKKSAYLLREIVKFGKYIDSLQQSQALKEKIYAERAEVSKHADDEASKTAADLRPDDDDELPTMSENSPLADLSSSAISFDKS</sequence>
<feature type="compositionally biased region" description="Polar residues" evidence="1">
    <location>
        <begin position="130"/>
        <end position="153"/>
    </location>
</feature>
<evidence type="ECO:0000313" key="3">
    <source>
        <dbReference type="EMBL" id="KAF2087213.1"/>
    </source>
</evidence>
<dbReference type="SUPFAM" id="SSF48425">
    <property type="entry name" value="Sec7 domain"/>
    <property type="match status" value="1"/>
</dbReference>
<feature type="region of interest" description="Disordered" evidence="1">
    <location>
        <begin position="556"/>
        <end position="581"/>
    </location>
</feature>
<feature type="region of interest" description="Disordered" evidence="1">
    <location>
        <begin position="1067"/>
        <end position="1106"/>
    </location>
</feature>
<evidence type="ECO:0000313" key="4">
    <source>
        <dbReference type="Proteomes" id="UP000799776"/>
    </source>
</evidence>
<dbReference type="Gene3D" id="2.30.29.30">
    <property type="entry name" value="Pleckstrin-homology domain (PH domain)/Phosphotyrosine-binding domain (PTB)"/>
    <property type="match status" value="1"/>
</dbReference>
<feature type="region of interest" description="Disordered" evidence="1">
    <location>
        <begin position="958"/>
        <end position="1018"/>
    </location>
</feature>
<dbReference type="Pfam" id="PF01369">
    <property type="entry name" value="Sec7"/>
    <property type="match status" value="1"/>
</dbReference>
<feature type="region of interest" description="Disordered" evidence="1">
    <location>
        <begin position="259"/>
        <end position="332"/>
    </location>
</feature>
<dbReference type="InterPro" id="IPR023394">
    <property type="entry name" value="Sec7_C_sf"/>
</dbReference>
<reference evidence="3" key="1">
    <citation type="journal article" date="2020" name="Stud. Mycol.">
        <title>101 Dothideomycetes genomes: a test case for predicting lifestyles and emergence of pathogens.</title>
        <authorList>
            <person name="Haridas S."/>
            <person name="Albert R."/>
            <person name="Binder M."/>
            <person name="Bloem J."/>
            <person name="Labutti K."/>
            <person name="Salamov A."/>
            <person name="Andreopoulos B."/>
            <person name="Baker S."/>
            <person name="Barry K."/>
            <person name="Bills G."/>
            <person name="Bluhm B."/>
            <person name="Cannon C."/>
            <person name="Castanera R."/>
            <person name="Culley D."/>
            <person name="Daum C."/>
            <person name="Ezra D."/>
            <person name="Gonzalez J."/>
            <person name="Henrissat B."/>
            <person name="Kuo A."/>
            <person name="Liang C."/>
            <person name="Lipzen A."/>
            <person name="Lutzoni F."/>
            <person name="Magnuson J."/>
            <person name="Mondo S."/>
            <person name="Nolan M."/>
            <person name="Ohm R."/>
            <person name="Pangilinan J."/>
            <person name="Park H.-J."/>
            <person name="Ramirez L."/>
            <person name="Alfaro M."/>
            <person name="Sun H."/>
            <person name="Tritt A."/>
            <person name="Yoshinaga Y."/>
            <person name="Zwiers L.-H."/>
            <person name="Turgeon B."/>
            <person name="Goodwin S."/>
            <person name="Spatafora J."/>
            <person name="Crous P."/>
            <person name="Grigoriev I."/>
        </authorList>
    </citation>
    <scope>NUCLEOTIDE SEQUENCE</scope>
    <source>
        <strain evidence="3">CBS 121410</strain>
    </source>
</reference>
<gene>
    <name evidence="3" type="ORF">K490DRAFT_74006</name>
</gene>
<dbReference type="Proteomes" id="UP000799776">
    <property type="component" value="Unassembled WGS sequence"/>
</dbReference>
<dbReference type="SUPFAM" id="SSF50729">
    <property type="entry name" value="PH domain-like"/>
    <property type="match status" value="1"/>
</dbReference>
<feature type="compositionally biased region" description="Basic and acidic residues" evidence="1">
    <location>
        <begin position="1530"/>
        <end position="1547"/>
    </location>
</feature>
<evidence type="ECO:0000256" key="1">
    <source>
        <dbReference type="SAM" id="MobiDB-lite"/>
    </source>
</evidence>
<protein>
    <recommendedName>
        <fullName evidence="2">SEC7 domain-containing protein</fullName>
    </recommendedName>
</protein>
<dbReference type="InterPro" id="IPR011993">
    <property type="entry name" value="PH-like_dom_sf"/>
</dbReference>
<dbReference type="EMBL" id="ML978721">
    <property type="protein sequence ID" value="KAF2087213.1"/>
    <property type="molecule type" value="Genomic_DNA"/>
</dbReference>
<feature type="region of interest" description="Disordered" evidence="1">
    <location>
        <begin position="1269"/>
        <end position="1289"/>
    </location>
</feature>
<feature type="compositionally biased region" description="Polar residues" evidence="1">
    <location>
        <begin position="368"/>
        <end position="381"/>
    </location>
</feature>
<feature type="compositionally biased region" description="Low complexity" evidence="1">
    <location>
        <begin position="462"/>
        <end position="498"/>
    </location>
</feature>
<feature type="compositionally biased region" description="Basic and acidic residues" evidence="1">
    <location>
        <begin position="556"/>
        <end position="573"/>
    </location>
</feature>
<keyword evidence="4" id="KW-1185">Reference proteome</keyword>
<feature type="compositionally biased region" description="Basic residues" evidence="1">
    <location>
        <begin position="621"/>
        <end position="631"/>
    </location>
</feature>
<organism evidence="3 4">
    <name type="scientific">Saccharata proteae CBS 121410</name>
    <dbReference type="NCBI Taxonomy" id="1314787"/>
    <lineage>
        <taxon>Eukaryota</taxon>
        <taxon>Fungi</taxon>
        <taxon>Dikarya</taxon>
        <taxon>Ascomycota</taxon>
        <taxon>Pezizomycotina</taxon>
        <taxon>Dothideomycetes</taxon>
        <taxon>Dothideomycetes incertae sedis</taxon>
        <taxon>Botryosphaeriales</taxon>
        <taxon>Saccharataceae</taxon>
        <taxon>Saccharata</taxon>
    </lineage>
</organism>
<dbReference type="GO" id="GO:0005085">
    <property type="term" value="F:guanyl-nucleotide exchange factor activity"/>
    <property type="evidence" value="ECO:0007669"/>
    <property type="project" value="InterPro"/>
</dbReference>
<proteinExistence type="predicted"/>
<comment type="caution">
    <text evidence="3">The sequence shown here is derived from an EMBL/GenBank/DDBJ whole genome shotgun (WGS) entry which is preliminary data.</text>
</comment>
<feature type="compositionally biased region" description="Low complexity" evidence="1">
    <location>
        <begin position="197"/>
        <end position="206"/>
    </location>
</feature>
<feature type="region of interest" description="Disordered" evidence="1">
    <location>
        <begin position="349"/>
        <end position="498"/>
    </location>
</feature>
<feature type="region of interest" description="Disordered" evidence="1">
    <location>
        <begin position="117"/>
        <end position="211"/>
    </location>
</feature>
<dbReference type="PANTHER" id="PTHR10663">
    <property type="entry name" value="GUANYL-NUCLEOTIDE EXCHANGE FACTOR"/>
    <property type="match status" value="1"/>
</dbReference>
<feature type="compositionally biased region" description="Polar residues" evidence="1">
    <location>
        <begin position="1557"/>
        <end position="1576"/>
    </location>
</feature>
<accession>A0A9P4HUY0</accession>
<dbReference type="PANTHER" id="PTHR10663:SF373">
    <property type="entry name" value="PH AND SEC7 DOMAIN-CONTAINING PROTEIN C11E3.11C"/>
    <property type="match status" value="1"/>
</dbReference>
<dbReference type="SMART" id="SM00222">
    <property type="entry name" value="Sec7"/>
    <property type="match status" value="1"/>
</dbReference>
<name>A0A9P4HUY0_9PEZI</name>
<feature type="region of interest" description="Disordered" evidence="1">
    <location>
        <begin position="610"/>
        <end position="675"/>
    </location>
</feature>
<feature type="compositionally biased region" description="Polar residues" evidence="1">
    <location>
        <begin position="1392"/>
        <end position="1410"/>
    </location>
</feature>
<dbReference type="PROSITE" id="PS50190">
    <property type="entry name" value="SEC7"/>
    <property type="match status" value="1"/>
</dbReference>
<feature type="region of interest" description="Disordered" evidence="1">
    <location>
        <begin position="1383"/>
        <end position="1431"/>
    </location>
</feature>
<dbReference type="InterPro" id="IPR000904">
    <property type="entry name" value="Sec7_dom"/>
</dbReference>
<feature type="compositionally biased region" description="Basic and acidic residues" evidence="1">
    <location>
        <begin position="418"/>
        <end position="427"/>
    </location>
</feature>
<feature type="compositionally biased region" description="Low complexity" evidence="1">
    <location>
        <begin position="295"/>
        <end position="313"/>
    </location>
</feature>
<dbReference type="Gene3D" id="1.10.1000.11">
    <property type="entry name" value="Arf Nucleotide-binding Site Opener,domain 2"/>
    <property type="match status" value="1"/>
</dbReference>
<feature type="domain" description="SEC7" evidence="2">
    <location>
        <begin position="799"/>
        <end position="953"/>
    </location>
</feature>
<dbReference type="GO" id="GO:0032012">
    <property type="term" value="P:regulation of ARF protein signal transduction"/>
    <property type="evidence" value="ECO:0007669"/>
    <property type="project" value="InterPro"/>
</dbReference>
<feature type="region of interest" description="Disordered" evidence="1">
    <location>
        <begin position="1"/>
        <end position="48"/>
    </location>
</feature>